<name>A0A3M7Q6K3_BRAPC</name>
<gene>
    <name evidence="1" type="ORF">BpHYR1_032298</name>
</gene>
<dbReference type="Proteomes" id="UP000276133">
    <property type="component" value="Unassembled WGS sequence"/>
</dbReference>
<evidence type="ECO:0000313" key="1">
    <source>
        <dbReference type="EMBL" id="RNA06545.1"/>
    </source>
</evidence>
<organism evidence="1 2">
    <name type="scientific">Brachionus plicatilis</name>
    <name type="common">Marine rotifer</name>
    <name type="synonym">Brachionus muelleri</name>
    <dbReference type="NCBI Taxonomy" id="10195"/>
    <lineage>
        <taxon>Eukaryota</taxon>
        <taxon>Metazoa</taxon>
        <taxon>Spiralia</taxon>
        <taxon>Gnathifera</taxon>
        <taxon>Rotifera</taxon>
        <taxon>Eurotatoria</taxon>
        <taxon>Monogononta</taxon>
        <taxon>Pseudotrocha</taxon>
        <taxon>Ploima</taxon>
        <taxon>Brachionidae</taxon>
        <taxon>Brachionus</taxon>
    </lineage>
</organism>
<protein>
    <submittedName>
        <fullName evidence="1">Uncharacterized protein</fullName>
    </submittedName>
</protein>
<proteinExistence type="predicted"/>
<keyword evidence="2" id="KW-1185">Reference proteome</keyword>
<dbReference type="EMBL" id="REGN01007350">
    <property type="protein sequence ID" value="RNA06545.1"/>
    <property type="molecule type" value="Genomic_DNA"/>
</dbReference>
<reference evidence="1 2" key="1">
    <citation type="journal article" date="2018" name="Sci. Rep.">
        <title>Genomic signatures of local adaptation to the degree of environmental predictability in rotifers.</title>
        <authorList>
            <person name="Franch-Gras L."/>
            <person name="Hahn C."/>
            <person name="Garcia-Roger E.M."/>
            <person name="Carmona M.J."/>
            <person name="Serra M."/>
            <person name="Gomez A."/>
        </authorList>
    </citation>
    <scope>NUCLEOTIDE SEQUENCE [LARGE SCALE GENOMIC DNA]</scope>
    <source>
        <strain evidence="1">HYR1</strain>
    </source>
</reference>
<accession>A0A3M7Q6K3</accession>
<dbReference type="AlphaFoldDB" id="A0A3M7Q6K3"/>
<comment type="caution">
    <text evidence="1">The sequence shown here is derived from an EMBL/GenBank/DDBJ whole genome shotgun (WGS) entry which is preliminary data.</text>
</comment>
<evidence type="ECO:0000313" key="2">
    <source>
        <dbReference type="Proteomes" id="UP000276133"/>
    </source>
</evidence>
<sequence length="77" mass="9139">MSIKNLNLYHENLFCLYIPIYARMFSLFSPNIDFLFSSSSSNYEDTQKNRKFQFSIQLIGNYNILMPYQVTLTHSNI</sequence>